<evidence type="ECO:0000313" key="4">
    <source>
        <dbReference type="EMBL" id="OGF54466.1"/>
    </source>
</evidence>
<dbReference type="NCBIfam" id="NF006412">
    <property type="entry name" value="PRK08659.1"/>
    <property type="match status" value="1"/>
</dbReference>
<evidence type="ECO:0000256" key="1">
    <source>
        <dbReference type="ARBA" id="ARBA00023002"/>
    </source>
</evidence>
<dbReference type="InterPro" id="IPR009014">
    <property type="entry name" value="Transketo_C/PFOR_II"/>
</dbReference>
<evidence type="ECO:0000313" key="5">
    <source>
        <dbReference type="Proteomes" id="UP000179157"/>
    </source>
</evidence>
<dbReference type="EMBL" id="MFGX01000079">
    <property type="protein sequence ID" value="OGF54466.1"/>
    <property type="molecule type" value="Genomic_DNA"/>
</dbReference>
<name>A0A1F5UTJ4_FRAXR</name>
<dbReference type="PANTHER" id="PTHR32154">
    <property type="entry name" value="PYRUVATE-FLAVODOXIN OXIDOREDUCTASE-RELATED"/>
    <property type="match status" value="1"/>
</dbReference>
<dbReference type="Gene3D" id="3.40.50.920">
    <property type="match status" value="1"/>
</dbReference>
<gene>
    <name evidence="4" type="ORF">A2Z21_00715</name>
</gene>
<dbReference type="Proteomes" id="UP000179157">
    <property type="component" value="Unassembled WGS sequence"/>
</dbReference>
<accession>A0A1F5UTJ4</accession>
<dbReference type="AlphaFoldDB" id="A0A1F5UTJ4"/>
<dbReference type="Pfam" id="PF01855">
    <property type="entry name" value="POR_N"/>
    <property type="match status" value="1"/>
</dbReference>
<evidence type="ECO:0008006" key="6">
    <source>
        <dbReference type="Google" id="ProtNLM"/>
    </source>
</evidence>
<comment type="caution">
    <text evidence="4">The sequence shown here is derived from an EMBL/GenBank/DDBJ whole genome shotgun (WGS) entry which is preliminary data.</text>
</comment>
<dbReference type="Pfam" id="PF17147">
    <property type="entry name" value="PFOR_II"/>
    <property type="match status" value="1"/>
</dbReference>
<protein>
    <recommendedName>
        <fullName evidence="6">2-oxoglutarate synthase subunit alpha</fullName>
    </recommendedName>
</protein>
<dbReference type="InterPro" id="IPR033412">
    <property type="entry name" value="PFOR_II"/>
</dbReference>
<dbReference type="InterPro" id="IPR050722">
    <property type="entry name" value="Pyruvate:ferred/Flavod_OxRd"/>
</dbReference>
<feature type="domain" description="Pyruvate:ferredoxin oxidoreductase core" evidence="3">
    <location>
        <begin position="274"/>
        <end position="369"/>
    </location>
</feature>
<dbReference type="PANTHER" id="PTHR32154:SF14">
    <property type="entry name" value="2-OXOGLUTARATE SYNTHASE SUBUNIT KORA"/>
    <property type="match status" value="1"/>
</dbReference>
<keyword evidence="1" id="KW-0560">Oxidoreductase</keyword>
<reference evidence="4 5" key="1">
    <citation type="journal article" date="2016" name="Nat. Commun.">
        <title>Thousands of microbial genomes shed light on interconnected biogeochemical processes in an aquifer system.</title>
        <authorList>
            <person name="Anantharaman K."/>
            <person name="Brown C.T."/>
            <person name="Hug L.A."/>
            <person name="Sharon I."/>
            <person name="Castelle C.J."/>
            <person name="Probst A.J."/>
            <person name="Thomas B.C."/>
            <person name="Singh A."/>
            <person name="Wilkins M.J."/>
            <person name="Karaoz U."/>
            <person name="Brodie E.L."/>
            <person name="Williams K.H."/>
            <person name="Hubbard S.S."/>
            <person name="Banfield J.F."/>
        </authorList>
    </citation>
    <scope>NUCLEOTIDE SEQUENCE [LARGE SCALE GENOMIC DNA]</scope>
    <source>
        <strain evidence="5">RBG_16_55_9</strain>
    </source>
</reference>
<dbReference type="SUPFAM" id="SSF52922">
    <property type="entry name" value="TK C-terminal domain-like"/>
    <property type="match status" value="1"/>
</dbReference>
<dbReference type="SUPFAM" id="SSF52518">
    <property type="entry name" value="Thiamin diphosphate-binding fold (THDP-binding)"/>
    <property type="match status" value="1"/>
</dbReference>
<evidence type="ECO:0000259" key="2">
    <source>
        <dbReference type="Pfam" id="PF01855"/>
    </source>
</evidence>
<dbReference type="InterPro" id="IPR029061">
    <property type="entry name" value="THDP-binding"/>
</dbReference>
<organism evidence="4 5">
    <name type="scientific">Fraserbacteria sp. (strain RBG_16_55_9)</name>
    <dbReference type="NCBI Taxonomy" id="1817864"/>
    <lineage>
        <taxon>Bacteria</taxon>
        <taxon>Candidatus Fraseribacteriota</taxon>
    </lineage>
</organism>
<proteinExistence type="predicted"/>
<dbReference type="CDD" id="cd07034">
    <property type="entry name" value="TPP_PYR_PFOR_IOR-alpha_like"/>
    <property type="match status" value="1"/>
</dbReference>
<dbReference type="Gene3D" id="3.40.50.970">
    <property type="match status" value="1"/>
</dbReference>
<dbReference type="GO" id="GO:0006979">
    <property type="term" value="P:response to oxidative stress"/>
    <property type="evidence" value="ECO:0007669"/>
    <property type="project" value="TreeGrafter"/>
</dbReference>
<dbReference type="FunFam" id="3.40.50.970:FF:000022">
    <property type="entry name" value="2-oxoglutarate ferredoxin oxidoreductase alpha subunit"/>
    <property type="match status" value="1"/>
</dbReference>
<evidence type="ECO:0000259" key="3">
    <source>
        <dbReference type="Pfam" id="PF17147"/>
    </source>
</evidence>
<feature type="domain" description="Pyruvate flavodoxin/ferredoxin oxidoreductase pyrimidine binding" evidence="2">
    <location>
        <begin position="23"/>
        <end position="243"/>
    </location>
</feature>
<sequence>MPERKAKAKKPRLIQGNEACTYGALYAGCSFYAGYPITPSSEIMELMSRELPKTEGVFIQMEDEIASISAVIGAAWAGKKAMTATSGPGFSLMQEGIGYAAITETPCVIVNSQRWGPSTGQPTKTAQGDVMQAIWGTHGDHPVIVLTASHVRDVFEMTVTAFNFSEQYRVPVILLLDEVLSHMRENVCLPEPGERNLIERQRPARADGFKPFKDLTFLPFGAGARFNVTGMAHDEDGFPAQAAEADRQLRRIMNKIHQNVEKVALYEELHLDDARVLIVTYGITSRAAENAVEELRAEGVPVGLVNLKTLWPFPDFLFERLGQNVSHLLVPELNLGQLVREVKRAVQGRWLTVEHLGRVDGSLITPQQIVEAIHQLTGTKIPKEGVQQC</sequence>
<dbReference type="InterPro" id="IPR002880">
    <property type="entry name" value="Pyrv_Fd/Flavodoxin_OxRdtase_N"/>
</dbReference>
<dbReference type="GO" id="GO:0016491">
    <property type="term" value="F:oxidoreductase activity"/>
    <property type="evidence" value="ECO:0007669"/>
    <property type="project" value="UniProtKB-KW"/>
</dbReference>
<dbReference type="STRING" id="1817864.A2Z21_00715"/>